<feature type="transmembrane region" description="Helical" evidence="1">
    <location>
        <begin position="152"/>
        <end position="172"/>
    </location>
</feature>
<sequence>MVLFIDKIKIHIITRNFLKDSLRYLPILFFLIFLLVFGIIVGVVMIAITCFACPEEPLLEKPPDAKNPIVELINTIKNIPRSALIADIFFIMNSAMTYEKEDTPEKKRYQDGISFFFTVNLVNSLVCFAYSWANTFVVNKLGFKLSLFIPSIMHTTGLIMVMFLQVLLVLILQF</sequence>
<keyword evidence="3" id="KW-1185">Reference proteome</keyword>
<feature type="transmembrane region" description="Helical" evidence="1">
    <location>
        <begin position="27"/>
        <end position="53"/>
    </location>
</feature>
<reference evidence="2 3" key="1">
    <citation type="submission" date="2024-04" db="EMBL/GenBank/DDBJ databases">
        <title>Tritrichomonas musculus Genome.</title>
        <authorList>
            <person name="Alves-Ferreira E."/>
            <person name="Grigg M."/>
            <person name="Lorenzi H."/>
            <person name="Galac M."/>
        </authorList>
    </citation>
    <scope>NUCLEOTIDE SEQUENCE [LARGE SCALE GENOMIC DNA]</scope>
    <source>
        <strain evidence="2 3">EAF2021</strain>
    </source>
</reference>
<dbReference type="Proteomes" id="UP001470230">
    <property type="component" value="Unassembled WGS sequence"/>
</dbReference>
<gene>
    <name evidence="2" type="ORF">M9Y10_035890</name>
</gene>
<protein>
    <submittedName>
        <fullName evidence="2">Uncharacterized protein</fullName>
    </submittedName>
</protein>
<evidence type="ECO:0000313" key="2">
    <source>
        <dbReference type="EMBL" id="KAK8837947.1"/>
    </source>
</evidence>
<keyword evidence="1" id="KW-1133">Transmembrane helix</keyword>
<evidence type="ECO:0000313" key="3">
    <source>
        <dbReference type="Proteomes" id="UP001470230"/>
    </source>
</evidence>
<name>A0ABR2GX31_9EUKA</name>
<evidence type="ECO:0000256" key="1">
    <source>
        <dbReference type="SAM" id="Phobius"/>
    </source>
</evidence>
<dbReference type="EMBL" id="JAPFFF010000057">
    <property type="protein sequence ID" value="KAK8837947.1"/>
    <property type="molecule type" value="Genomic_DNA"/>
</dbReference>
<keyword evidence="1" id="KW-0472">Membrane</keyword>
<accession>A0ABR2GX31</accession>
<proteinExistence type="predicted"/>
<keyword evidence="1" id="KW-0812">Transmembrane</keyword>
<comment type="caution">
    <text evidence="2">The sequence shown here is derived from an EMBL/GenBank/DDBJ whole genome shotgun (WGS) entry which is preliminary data.</text>
</comment>
<organism evidence="2 3">
    <name type="scientific">Tritrichomonas musculus</name>
    <dbReference type="NCBI Taxonomy" id="1915356"/>
    <lineage>
        <taxon>Eukaryota</taxon>
        <taxon>Metamonada</taxon>
        <taxon>Parabasalia</taxon>
        <taxon>Tritrichomonadida</taxon>
        <taxon>Tritrichomonadidae</taxon>
        <taxon>Tritrichomonas</taxon>
    </lineage>
</organism>
<feature type="transmembrane region" description="Helical" evidence="1">
    <location>
        <begin position="113"/>
        <end position="132"/>
    </location>
</feature>